<feature type="compositionally biased region" description="Pro residues" evidence="2">
    <location>
        <begin position="405"/>
        <end position="420"/>
    </location>
</feature>
<dbReference type="GO" id="GO:0005634">
    <property type="term" value="C:nucleus"/>
    <property type="evidence" value="ECO:0007669"/>
    <property type="project" value="TreeGrafter"/>
</dbReference>
<accession>A0A8J2L2B5</accession>
<evidence type="ECO:0000313" key="3">
    <source>
        <dbReference type="EMBL" id="CAG7786094.1"/>
    </source>
</evidence>
<dbReference type="AlphaFoldDB" id="A0A8J2L2B5"/>
<proteinExistence type="predicted"/>
<reference evidence="3" key="1">
    <citation type="submission" date="2021-06" db="EMBL/GenBank/DDBJ databases">
        <authorList>
            <person name="Hodson N. C."/>
            <person name="Mongue J. A."/>
            <person name="Jaron S. K."/>
        </authorList>
    </citation>
    <scope>NUCLEOTIDE SEQUENCE</scope>
</reference>
<evidence type="ECO:0000256" key="1">
    <source>
        <dbReference type="ARBA" id="ARBA00022737"/>
    </source>
</evidence>
<protein>
    <recommendedName>
        <fullName evidence="5">Radial spoke head 1 homolog</fullName>
    </recommendedName>
</protein>
<dbReference type="EMBL" id="CAJVCH010310515">
    <property type="protein sequence ID" value="CAG7786094.1"/>
    <property type="molecule type" value="Genomic_DNA"/>
</dbReference>
<gene>
    <name evidence="3" type="ORF">AFUS01_LOCUS24678</name>
</gene>
<dbReference type="GO" id="GO:0007286">
    <property type="term" value="P:spermatid development"/>
    <property type="evidence" value="ECO:0007669"/>
    <property type="project" value="TreeGrafter"/>
</dbReference>
<feature type="region of interest" description="Disordered" evidence="2">
    <location>
        <begin position="399"/>
        <end position="436"/>
    </location>
</feature>
<dbReference type="PANTHER" id="PTHR43215:SF14">
    <property type="entry name" value="RADIAL SPOKE HEAD 1 HOMOLOG"/>
    <property type="match status" value="1"/>
</dbReference>
<name>A0A8J2L2B5_9HEXA</name>
<dbReference type="OrthoDB" id="423343at2759"/>
<evidence type="ECO:0008006" key="5">
    <source>
        <dbReference type="Google" id="ProtNLM"/>
    </source>
</evidence>
<feature type="compositionally biased region" description="Acidic residues" evidence="2">
    <location>
        <begin position="572"/>
        <end position="592"/>
    </location>
</feature>
<dbReference type="InterPro" id="IPR003409">
    <property type="entry name" value="MORN"/>
</dbReference>
<comment type="caution">
    <text evidence="3">The sequence shown here is derived from an EMBL/GenBank/DDBJ whole genome shotgun (WGS) entry which is preliminary data.</text>
</comment>
<dbReference type="GO" id="GO:0031514">
    <property type="term" value="C:motile cilium"/>
    <property type="evidence" value="ECO:0007669"/>
    <property type="project" value="TreeGrafter"/>
</dbReference>
<keyword evidence="1" id="KW-0677">Repeat</keyword>
<sequence length="592" mass="66710">MPKDDGEEAGEGERPGEGGEGVVLQNPIGEYYGQRNDKNERHGRGRAKLPNGDIYLGCYYKGKRHGLGIYRYKNGNGARYGGDWVLGEKQGWGTFYYPDGSQYTGNWYRGLRHGWGVYVYPNGDEYEGWWYHGYRNGRGIYRTKATGEKFVGNWTLGWKQGPGMIIRKHHRFIGNWYNDVPRGPGVYVFPDLGVEQHGKYTHLKALPETLDKWRNSGYQVRNIRSATPPADPVLVEKDKRLQLMIQFGLYGGMGDMEMDGEEFEGEGRYSIYKRRPQSMLGEFDDPYGGLIPEGDEEDYEQLELAKKMSEPSNPYKGDFCLNKDKVAGPICSPPKQVDPCEEEGEADIPLPEPKDPLKEIEDLLFEHMKKVIAEETEPDNIRIPVVPMWRAIQITPIMTPLPDETVPPPPMPPTPLPPPEPEPDEEQDKAEAKKIAEDEDPITRAKRLAMTHKLEDPFMGSGVCQRNAVSIKIPPAEELAGNYSSLSLSNMDEFRLQIESTVQQLPPYDLDEARRTSNAPTVLSTSGMDAVAKWGSNLAQDPDCDLPDPKMCMPPDSTQLDQDVSAPFPSENEYEENTDATEFATDEENDEA</sequence>
<evidence type="ECO:0000256" key="2">
    <source>
        <dbReference type="SAM" id="MobiDB-lite"/>
    </source>
</evidence>
<feature type="region of interest" description="Disordered" evidence="2">
    <location>
        <begin position="537"/>
        <end position="592"/>
    </location>
</feature>
<organism evidence="3 4">
    <name type="scientific">Allacma fusca</name>
    <dbReference type="NCBI Taxonomy" id="39272"/>
    <lineage>
        <taxon>Eukaryota</taxon>
        <taxon>Metazoa</taxon>
        <taxon>Ecdysozoa</taxon>
        <taxon>Arthropoda</taxon>
        <taxon>Hexapoda</taxon>
        <taxon>Collembola</taxon>
        <taxon>Symphypleona</taxon>
        <taxon>Sminthuridae</taxon>
        <taxon>Allacma</taxon>
    </lineage>
</organism>
<keyword evidence="4" id="KW-1185">Reference proteome</keyword>
<dbReference type="SMART" id="SM00698">
    <property type="entry name" value="MORN"/>
    <property type="match status" value="6"/>
</dbReference>
<dbReference type="Proteomes" id="UP000708208">
    <property type="component" value="Unassembled WGS sequence"/>
</dbReference>
<dbReference type="PANTHER" id="PTHR43215">
    <property type="entry name" value="RADIAL SPOKE HEAD 1 HOMOLOG"/>
    <property type="match status" value="1"/>
</dbReference>
<feature type="region of interest" description="Disordered" evidence="2">
    <location>
        <begin position="1"/>
        <end position="46"/>
    </location>
</feature>
<evidence type="ECO:0000313" key="4">
    <source>
        <dbReference type="Proteomes" id="UP000708208"/>
    </source>
</evidence>
<feature type="compositionally biased region" description="Acidic residues" evidence="2">
    <location>
        <begin position="1"/>
        <end position="10"/>
    </location>
</feature>
<dbReference type="GO" id="GO:0035082">
    <property type="term" value="P:axoneme assembly"/>
    <property type="evidence" value="ECO:0007669"/>
    <property type="project" value="TreeGrafter"/>
</dbReference>
<dbReference type="Pfam" id="PF02493">
    <property type="entry name" value="MORN"/>
    <property type="match status" value="5"/>
</dbReference>
<feature type="region of interest" description="Disordered" evidence="2">
    <location>
        <begin position="335"/>
        <end position="355"/>
    </location>
</feature>